<dbReference type="OrthoDB" id="9805588at2"/>
<dbReference type="SUPFAM" id="SSF55154">
    <property type="entry name" value="CYTH-like phosphatases"/>
    <property type="match status" value="1"/>
</dbReference>
<dbReference type="Gene3D" id="2.40.320.10">
    <property type="entry name" value="Hypothetical Protein Pfu-838710-001"/>
    <property type="match status" value="1"/>
</dbReference>
<dbReference type="SMART" id="SM01118">
    <property type="entry name" value="CYTH"/>
    <property type="match status" value="1"/>
</dbReference>
<dbReference type="EMBL" id="QRVK01000005">
    <property type="protein sequence ID" value="RGS43654.1"/>
    <property type="molecule type" value="Genomic_DNA"/>
</dbReference>
<reference evidence="3 4" key="1">
    <citation type="submission" date="2018-08" db="EMBL/GenBank/DDBJ databases">
        <title>A genome reference for cultivated species of the human gut microbiota.</title>
        <authorList>
            <person name="Zou Y."/>
            <person name="Xue W."/>
            <person name="Luo G."/>
        </authorList>
    </citation>
    <scope>NUCLEOTIDE SEQUENCE [LARGE SCALE GENOMIC DNA]</scope>
    <source>
        <strain evidence="3 4">AF22-21</strain>
    </source>
</reference>
<dbReference type="PANTHER" id="PTHR40114">
    <property type="entry name" value="SLR0698 PROTEIN"/>
    <property type="match status" value="1"/>
</dbReference>
<proteinExistence type="predicted"/>
<comment type="caution">
    <text evidence="3">The sequence shown here is derived from an EMBL/GenBank/DDBJ whole genome shotgun (WGS) entry which is preliminary data.</text>
</comment>
<dbReference type="InterPro" id="IPR023577">
    <property type="entry name" value="CYTH_domain"/>
</dbReference>
<protein>
    <submittedName>
        <fullName evidence="3">CYTH domain-containing protein</fullName>
    </submittedName>
</protein>
<dbReference type="Proteomes" id="UP000283295">
    <property type="component" value="Unassembled WGS sequence"/>
</dbReference>
<feature type="active site" description="Proton acceptor" evidence="1">
    <location>
        <position position="28"/>
    </location>
</feature>
<organism evidence="3 4">
    <name type="scientific">Coprococcus eutactus</name>
    <dbReference type="NCBI Taxonomy" id="33043"/>
    <lineage>
        <taxon>Bacteria</taxon>
        <taxon>Bacillati</taxon>
        <taxon>Bacillota</taxon>
        <taxon>Clostridia</taxon>
        <taxon>Lachnospirales</taxon>
        <taxon>Lachnospiraceae</taxon>
        <taxon>Coprococcus</taxon>
    </lineage>
</organism>
<sequence length="174" mass="20340">MEIERKFLVADIPLELDRYQVKHMEQLYVSTRPVIRIRRSNDKRVLTVKSKGLLSRQEFEMEIDENEYQNLRLKAEGNVIEKDRYIIPVTDTEGTCGDWSVDEKLCIELDVFHGIFQGLVYAEVEFPSEEAAEAFTAPKWFLRDVTGEGMYQNSALSSMDESDIERFIEDAYRL</sequence>
<evidence type="ECO:0000313" key="3">
    <source>
        <dbReference type="EMBL" id="RGS43654.1"/>
    </source>
</evidence>
<feature type="domain" description="CYTH" evidence="2">
    <location>
        <begin position="1"/>
        <end position="174"/>
    </location>
</feature>
<dbReference type="Pfam" id="PF01928">
    <property type="entry name" value="CYTH"/>
    <property type="match status" value="1"/>
</dbReference>
<dbReference type="AlphaFoldDB" id="A0A3R5YV43"/>
<name>A0A3R5YV43_9FIRM</name>
<dbReference type="InterPro" id="IPR033469">
    <property type="entry name" value="CYTH-like_dom_sf"/>
</dbReference>
<dbReference type="RefSeq" id="WP_022058762.1">
    <property type="nucleotide sequence ID" value="NZ_JAJCMH010000012.1"/>
</dbReference>
<dbReference type="PIRSF" id="PIRSF016487">
    <property type="entry name" value="CYTH_UCP016487"/>
    <property type="match status" value="1"/>
</dbReference>
<dbReference type="CDD" id="cd07761">
    <property type="entry name" value="CYTH-like_CthTTM-like"/>
    <property type="match status" value="1"/>
</dbReference>
<evidence type="ECO:0000256" key="1">
    <source>
        <dbReference type="PIRSR" id="PIRSR016487-1"/>
    </source>
</evidence>
<evidence type="ECO:0000313" key="4">
    <source>
        <dbReference type="Proteomes" id="UP000283295"/>
    </source>
</evidence>
<evidence type="ECO:0000259" key="2">
    <source>
        <dbReference type="PROSITE" id="PS51707"/>
    </source>
</evidence>
<gene>
    <name evidence="3" type="ORF">DWX94_03545</name>
</gene>
<dbReference type="PROSITE" id="PS51707">
    <property type="entry name" value="CYTH"/>
    <property type="match status" value="1"/>
</dbReference>
<dbReference type="InterPro" id="IPR012042">
    <property type="entry name" value="NeuTTM/CthTTM-like"/>
</dbReference>
<accession>A0A3R5YV43</accession>
<dbReference type="PANTHER" id="PTHR40114:SF1">
    <property type="entry name" value="SLR0698 PROTEIN"/>
    <property type="match status" value="1"/>
</dbReference>